<evidence type="ECO:0000256" key="3">
    <source>
        <dbReference type="ARBA" id="ARBA00022473"/>
    </source>
</evidence>
<evidence type="ECO:0000256" key="1">
    <source>
        <dbReference type="ARBA" id="ARBA00004613"/>
    </source>
</evidence>
<keyword evidence="5 7" id="KW-0732">Signal</keyword>
<dbReference type="PANTHER" id="PTHR33109">
    <property type="entry name" value="EPIDERMAL PATTERNING FACTOR-LIKE PROTEIN 4"/>
    <property type="match status" value="1"/>
</dbReference>
<feature type="chain" id="PRO_5041784325" description="Epidermal patterning factor-like protein" evidence="7">
    <location>
        <begin position="22"/>
        <end position="130"/>
    </location>
</feature>
<dbReference type="AlphaFoldDB" id="A0AAE1MLT0"/>
<keyword evidence="3 7" id="KW-0217">Developmental protein</keyword>
<evidence type="ECO:0000256" key="8">
    <source>
        <dbReference type="SAM" id="MobiDB-lite"/>
    </source>
</evidence>
<accession>A0AAE1MLT0</accession>
<dbReference type="EMBL" id="JAWXYG010000006">
    <property type="protein sequence ID" value="KAK4269185.1"/>
    <property type="molecule type" value="Genomic_DNA"/>
</dbReference>
<comment type="similarity">
    <text evidence="2 7">Belongs to the plant cysteine rich small secretory peptide family. Epidermal patterning factor subfamily.</text>
</comment>
<dbReference type="GO" id="GO:0005576">
    <property type="term" value="C:extracellular region"/>
    <property type="evidence" value="ECO:0007669"/>
    <property type="project" value="UniProtKB-SubCell"/>
</dbReference>
<reference evidence="9" key="1">
    <citation type="submission" date="2023-10" db="EMBL/GenBank/DDBJ databases">
        <title>Chromosome-level genome of the transformable northern wattle, Acacia crassicarpa.</title>
        <authorList>
            <person name="Massaro I."/>
            <person name="Sinha N.R."/>
            <person name="Poethig S."/>
            <person name="Leichty A.R."/>
        </authorList>
    </citation>
    <scope>NUCLEOTIDE SEQUENCE</scope>
    <source>
        <strain evidence="9">Acra3RX</strain>
        <tissue evidence="9">Leaf</tissue>
    </source>
</reference>
<dbReference type="GO" id="GO:0010052">
    <property type="term" value="P:guard cell differentiation"/>
    <property type="evidence" value="ECO:0007669"/>
    <property type="project" value="UniProtKB-UniRule"/>
</dbReference>
<keyword evidence="4 7" id="KW-0964">Secreted</keyword>
<comment type="subcellular location">
    <subcellularLocation>
        <location evidence="1 7">Secreted</location>
    </subcellularLocation>
</comment>
<keyword evidence="6" id="KW-1015">Disulfide bond</keyword>
<name>A0AAE1MLT0_9FABA</name>
<evidence type="ECO:0000256" key="5">
    <source>
        <dbReference type="ARBA" id="ARBA00022729"/>
    </source>
</evidence>
<organism evidence="9 10">
    <name type="scientific">Acacia crassicarpa</name>
    <name type="common">northern wattle</name>
    <dbReference type="NCBI Taxonomy" id="499986"/>
    <lineage>
        <taxon>Eukaryota</taxon>
        <taxon>Viridiplantae</taxon>
        <taxon>Streptophyta</taxon>
        <taxon>Embryophyta</taxon>
        <taxon>Tracheophyta</taxon>
        <taxon>Spermatophyta</taxon>
        <taxon>Magnoliopsida</taxon>
        <taxon>eudicotyledons</taxon>
        <taxon>Gunneridae</taxon>
        <taxon>Pentapetalae</taxon>
        <taxon>rosids</taxon>
        <taxon>fabids</taxon>
        <taxon>Fabales</taxon>
        <taxon>Fabaceae</taxon>
        <taxon>Caesalpinioideae</taxon>
        <taxon>mimosoid clade</taxon>
        <taxon>Acacieae</taxon>
        <taxon>Acacia</taxon>
    </lineage>
</organism>
<dbReference type="Pfam" id="PF17181">
    <property type="entry name" value="EPF"/>
    <property type="match status" value="1"/>
</dbReference>
<evidence type="ECO:0000313" key="10">
    <source>
        <dbReference type="Proteomes" id="UP001293593"/>
    </source>
</evidence>
<dbReference type="Proteomes" id="UP001293593">
    <property type="component" value="Unassembled WGS sequence"/>
</dbReference>
<feature type="region of interest" description="Disordered" evidence="8">
    <location>
        <begin position="28"/>
        <end position="73"/>
    </location>
</feature>
<evidence type="ECO:0000256" key="2">
    <source>
        <dbReference type="ARBA" id="ARBA00008127"/>
    </source>
</evidence>
<proteinExistence type="inferred from homology"/>
<gene>
    <name evidence="9" type="ORF">QN277_022376</name>
</gene>
<evidence type="ECO:0000256" key="7">
    <source>
        <dbReference type="RuleBase" id="RU367102"/>
    </source>
</evidence>
<evidence type="ECO:0000313" key="9">
    <source>
        <dbReference type="EMBL" id="KAK4269185.1"/>
    </source>
</evidence>
<dbReference type="PANTHER" id="PTHR33109:SF3">
    <property type="entry name" value="EPIDERMAL PATTERNING FACTOR-LIKE PROTEIN"/>
    <property type="match status" value="1"/>
</dbReference>
<feature type="compositionally biased region" description="Polar residues" evidence="8">
    <location>
        <begin position="40"/>
        <end position="50"/>
    </location>
</feature>
<evidence type="ECO:0000256" key="4">
    <source>
        <dbReference type="ARBA" id="ARBA00022525"/>
    </source>
</evidence>
<dbReference type="InterPro" id="IPR039455">
    <property type="entry name" value="EPFL"/>
</dbReference>
<evidence type="ECO:0000256" key="6">
    <source>
        <dbReference type="ARBA" id="ARBA00023157"/>
    </source>
</evidence>
<feature type="signal peptide" evidence="7">
    <location>
        <begin position="1"/>
        <end position="21"/>
    </location>
</feature>
<comment type="function">
    <text evidence="7">Controls stomatal patterning.</text>
</comment>
<keyword evidence="10" id="KW-1185">Reference proteome</keyword>
<comment type="caution">
    <text evidence="9">The sequence shown here is derived from an EMBL/GenBank/DDBJ whole genome shotgun (WGS) entry which is preliminary data.</text>
</comment>
<sequence>MKWKLCSLMLFLQFLVWVSSASRSFPQIGAISHPGPEEAPQSSPYTTEPIQPNKKDMVKEEDEEEEYERRGVIGKVGSSPPRCEHKCYGCTPCEAIQVPSINRRSHLAIQYANYEPESWKCKCGPSFYSP</sequence>
<protein>
    <recommendedName>
        <fullName evidence="7">Epidermal patterning factor-like protein</fullName>
    </recommendedName>
</protein>